<dbReference type="Gene3D" id="1.10.760.10">
    <property type="entry name" value="Cytochrome c-like domain"/>
    <property type="match status" value="1"/>
</dbReference>
<evidence type="ECO:0000256" key="5">
    <source>
        <dbReference type="SAM" id="MobiDB-lite"/>
    </source>
</evidence>
<dbReference type="PROSITE" id="PS51007">
    <property type="entry name" value="CYTC"/>
    <property type="match status" value="1"/>
</dbReference>
<comment type="caution">
    <text evidence="7">The sequence shown here is derived from an EMBL/GenBank/DDBJ whole genome shotgun (WGS) entry which is preliminary data.</text>
</comment>
<dbReference type="InterPro" id="IPR009056">
    <property type="entry name" value="Cyt_c-like_dom"/>
</dbReference>
<name>A0A2T5IHL2_9PROT</name>
<dbReference type="InterPro" id="IPR036909">
    <property type="entry name" value="Cyt_c-like_dom_sf"/>
</dbReference>
<gene>
    <name evidence="7" type="ORF">C8R21_1019</name>
</gene>
<dbReference type="SUPFAM" id="SSF46626">
    <property type="entry name" value="Cytochrome c"/>
    <property type="match status" value="1"/>
</dbReference>
<evidence type="ECO:0000256" key="2">
    <source>
        <dbReference type="ARBA" id="ARBA00022723"/>
    </source>
</evidence>
<dbReference type="RefSeq" id="WP_181258814.1">
    <property type="nucleotide sequence ID" value="NZ_QAOK01000001.1"/>
</dbReference>
<keyword evidence="3 4" id="KW-0408">Iron</keyword>
<evidence type="ECO:0000256" key="4">
    <source>
        <dbReference type="PROSITE-ProRule" id="PRU00433"/>
    </source>
</evidence>
<dbReference type="AlphaFoldDB" id="A0A2T5IHL2"/>
<protein>
    <recommendedName>
        <fullName evidence="6">Cytochrome c domain-containing protein</fullName>
    </recommendedName>
</protein>
<evidence type="ECO:0000313" key="8">
    <source>
        <dbReference type="Proteomes" id="UP000244152"/>
    </source>
</evidence>
<dbReference type="GO" id="GO:0046872">
    <property type="term" value="F:metal ion binding"/>
    <property type="evidence" value="ECO:0007669"/>
    <property type="project" value="UniProtKB-KW"/>
</dbReference>
<sequence length="845" mass="93656">MKKTHVLARIILLLVGAILPGHAMPNDGRLRLTSAQPSGASAMKVWPRADTSGFYAAASGLTASERAGREIWYKATAGNSRFYTYVFPQRLNVQVDWYRVLNAHEHEDRFAAWGLINDPDCCVPGTAGCPARTREETYGFEWCPGDEELLKHVGHAGYRDPACDHADTLPIRTDPHHGSKDQRQSACDLAFGTSTGAIGFRKFPNPRFDRSRWIALNGSLAGWDGYRVPLPKQPGMGSSEFSRLADGSIEPPFLIGITCASCHVAFDPLKPPKNPADPKWENIRGTIGNQYLRISEILTSGMAGATLEARLFGQARPGTSDTSGIATDQVHNPGSTNAITHTQVRPTFDNEQVMRWRKVASCKVADPRCWCEPGRNGKCWLREKSVATVHHLLKGGEDSTGTLEAIQRVYINIGSCSEQCWMNHLTDLRQLDPHQRNFGQTPFDIGQCRRDCASFRAIEDRLENIHDFLLSREGEATDLVGARELALRDSSPNAVYTMADLEADLNKKFGENAVRRGREVFADKCARCHSSIPELVGGAFHSRDFRAVDATGMRADWLGSDESVFVSEAGTHRCRSLHSNHMMGHIWEEYGSETLRARSPDPNIREPHDGGRGYYRNISLLSVWAHAPFLHNNSVGPELCGKPANRMNNFYRSPYVDADGQAIPVDKAQGCWSYDPSVEGRFKLYVASMRDLLNPGRRTPKIPRIDNDIQVTLGARVWDGKREGELLGFNLVLPAGFSVGRVTSFQHKAFVNDMLLARRKPAMAEEKLVRQFGRGEGRKIVGDLRSAAGVLAKEPGHMAEVLRNFPRLMTSYGFCTAEIENEGHPFGEDLSDGDKDALIAFLATL</sequence>
<evidence type="ECO:0000256" key="3">
    <source>
        <dbReference type="ARBA" id="ARBA00023004"/>
    </source>
</evidence>
<reference evidence="7 8" key="1">
    <citation type="submission" date="2018-04" db="EMBL/GenBank/DDBJ databases">
        <title>Active sludge and wastewater microbial communities from Klosterneuburg, Austria.</title>
        <authorList>
            <person name="Wagner M."/>
        </authorList>
    </citation>
    <scope>NUCLEOTIDE SEQUENCE [LARGE SCALE GENOMIC DNA]</scope>
    <source>
        <strain evidence="7 8">Nl12</strain>
    </source>
</reference>
<keyword evidence="1 4" id="KW-0349">Heme</keyword>
<dbReference type="GO" id="GO:0009055">
    <property type="term" value="F:electron transfer activity"/>
    <property type="evidence" value="ECO:0007669"/>
    <property type="project" value="InterPro"/>
</dbReference>
<proteinExistence type="predicted"/>
<feature type="domain" description="Cytochrome c" evidence="6">
    <location>
        <begin position="512"/>
        <end position="845"/>
    </location>
</feature>
<evidence type="ECO:0000259" key="6">
    <source>
        <dbReference type="PROSITE" id="PS51007"/>
    </source>
</evidence>
<keyword evidence="2 4" id="KW-0479">Metal-binding</keyword>
<evidence type="ECO:0000313" key="7">
    <source>
        <dbReference type="EMBL" id="PTQ83323.1"/>
    </source>
</evidence>
<feature type="region of interest" description="Disordered" evidence="5">
    <location>
        <begin position="319"/>
        <end position="340"/>
    </location>
</feature>
<dbReference type="EMBL" id="QAOK01000001">
    <property type="protein sequence ID" value="PTQ83323.1"/>
    <property type="molecule type" value="Genomic_DNA"/>
</dbReference>
<organism evidence="7 8">
    <name type="scientific">Nitrosospira multiformis</name>
    <dbReference type="NCBI Taxonomy" id="1231"/>
    <lineage>
        <taxon>Bacteria</taxon>
        <taxon>Pseudomonadati</taxon>
        <taxon>Pseudomonadota</taxon>
        <taxon>Betaproteobacteria</taxon>
        <taxon>Nitrosomonadales</taxon>
        <taxon>Nitrosomonadaceae</taxon>
        <taxon>Nitrosospira</taxon>
    </lineage>
</organism>
<accession>A0A2T5IHL2</accession>
<dbReference type="Proteomes" id="UP000244152">
    <property type="component" value="Unassembled WGS sequence"/>
</dbReference>
<dbReference type="GO" id="GO:0020037">
    <property type="term" value="F:heme binding"/>
    <property type="evidence" value="ECO:0007669"/>
    <property type="project" value="InterPro"/>
</dbReference>
<evidence type="ECO:0000256" key="1">
    <source>
        <dbReference type="ARBA" id="ARBA00022617"/>
    </source>
</evidence>